<gene>
    <name evidence="1" type="ORF">N7456_010563</name>
</gene>
<evidence type="ECO:0000313" key="1">
    <source>
        <dbReference type="EMBL" id="KAJ5094702.1"/>
    </source>
</evidence>
<dbReference type="AlphaFoldDB" id="A0A9W9F712"/>
<organism evidence="1 2">
    <name type="scientific">Penicillium angulare</name>
    <dbReference type="NCBI Taxonomy" id="116970"/>
    <lineage>
        <taxon>Eukaryota</taxon>
        <taxon>Fungi</taxon>
        <taxon>Dikarya</taxon>
        <taxon>Ascomycota</taxon>
        <taxon>Pezizomycotina</taxon>
        <taxon>Eurotiomycetes</taxon>
        <taxon>Eurotiomycetidae</taxon>
        <taxon>Eurotiales</taxon>
        <taxon>Aspergillaceae</taxon>
        <taxon>Penicillium</taxon>
    </lineage>
</organism>
<accession>A0A9W9F712</accession>
<keyword evidence="2" id="KW-1185">Reference proteome</keyword>
<reference evidence="1" key="1">
    <citation type="submission" date="2022-11" db="EMBL/GenBank/DDBJ databases">
        <authorList>
            <person name="Petersen C."/>
        </authorList>
    </citation>
    <scope>NUCLEOTIDE SEQUENCE</scope>
    <source>
        <strain evidence="1">IBT 30069</strain>
    </source>
</reference>
<name>A0A9W9F712_9EURO</name>
<dbReference type="Proteomes" id="UP001149165">
    <property type="component" value="Unassembled WGS sequence"/>
</dbReference>
<dbReference type="EMBL" id="JAPQKH010000006">
    <property type="protein sequence ID" value="KAJ5094702.1"/>
    <property type="molecule type" value="Genomic_DNA"/>
</dbReference>
<protein>
    <submittedName>
        <fullName evidence="1">Uncharacterized protein</fullName>
    </submittedName>
</protein>
<proteinExistence type="predicted"/>
<sequence length="59" mass="6959">MTERDKRSDEKLVRFAMGLIRANELRLHPGYVPGVTPDCVKLPRHQERKVEDEDEKKLQ</sequence>
<reference evidence="1" key="2">
    <citation type="journal article" date="2023" name="IMA Fungus">
        <title>Comparative genomic study of the Penicillium genus elucidates a diverse pangenome and 15 lateral gene transfer events.</title>
        <authorList>
            <person name="Petersen C."/>
            <person name="Sorensen T."/>
            <person name="Nielsen M.R."/>
            <person name="Sondergaard T.E."/>
            <person name="Sorensen J.L."/>
            <person name="Fitzpatrick D.A."/>
            <person name="Frisvad J.C."/>
            <person name="Nielsen K.L."/>
        </authorList>
    </citation>
    <scope>NUCLEOTIDE SEQUENCE</scope>
    <source>
        <strain evidence="1">IBT 30069</strain>
    </source>
</reference>
<evidence type="ECO:0000313" key="2">
    <source>
        <dbReference type="Proteomes" id="UP001149165"/>
    </source>
</evidence>
<comment type="caution">
    <text evidence="1">The sequence shown here is derived from an EMBL/GenBank/DDBJ whole genome shotgun (WGS) entry which is preliminary data.</text>
</comment>